<gene>
    <name evidence="2" type="ORF">BA890_21860</name>
</gene>
<accession>A0AAN1CYL0</accession>
<sequence>MINKLKWILLLFVFPSVCYSNVPCTPSSWNDNLNEFNRLESKYNQHVKVFNALLIEHKQRPLLSKEFSPNELVMLWRVKSRRDMLQTQLDASIQYRKELTQKASEITKLSTQSQWSANGWEKLAQSCKLSEKMSNQITAEWYQTNANQLAEDYTKLSSLYLGLASVYEREASALTSAKHQRNINSATP</sequence>
<keyword evidence="1" id="KW-0732">Signal</keyword>
<protein>
    <submittedName>
        <fullName evidence="2">ATPase</fullName>
    </submittedName>
</protein>
<dbReference type="GeneID" id="300395879"/>
<dbReference type="EMBL" id="CP016346">
    <property type="protein sequence ID" value="ANQ15353.1"/>
    <property type="molecule type" value="Genomic_DNA"/>
</dbReference>
<dbReference type="RefSeq" id="WP_020334156.1">
    <property type="nucleotide sequence ID" value="NZ_ATFJ01000017.1"/>
</dbReference>
<proteinExistence type="predicted"/>
<reference evidence="2 3" key="1">
    <citation type="submission" date="2016-07" db="EMBL/GenBank/DDBJ databases">
        <title>Developing Vibrio natriegens as a novel, fast-growing host for biotechnology.</title>
        <authorList>
            <person name="Weinstock M.T."/>
            <person name="Hesek E.D."/>
            <person name="Wilson C.M."/>
            <person name="Gibson D.G."/>
        </authorList>
    </citation>
    <scope>NUCLEOTIDE SEQUENCE [LARGE SCALE GENOMIC DNA]</scope>
    <source>
        <strain evidence="2 3">ATCC 14048</strain>
    </source>
</reference>
<dbReference type="AlphaFoldDB" id="A0AAN1CYL0"/>
<feature type="signal peptide" evidence="1">
    <location>
        <begin position="1"/>
        <end position="19"/>
    </location>
</feature>
<evidence type="ECO:0000313" key="2">
    <source>
        <dbReference type="EMBL" id="ANQ15353.1"/>
    </source>
</evidence>
<evidence type="ECO:0000313" key="3">
    <source>
        <dbReference type="Proteomes" id="UP000092741"/>
    </source>
</evidence>
<dbReference type="KEGG" id="vna:PN96_18015"/>
<dbReference type="Proteomes" id="UP000092741">
    <property type="component" value="Chromosome 2"/>
</dbReference>
<evidence type="ECO:0000256" key="1">
    <source>
        <dbReference type="SAM" id="SignalP"/>
    </source>
</evidence>
<keyword evidence="3" id="KW-1185">Reference proteome</keyword>
<organism evidence="2 3">
    <name type="scientific">Vibrio natriegens NBRC 15636 = ATCC 14048 = DSM 759</name>
    <dbReference type="NCBI Taxonomy" id="1219067"/>
    <lineage>
        <taxon>Bacteria</taxon>
        <taxon>Pseudomonadati</taxon>
        <taxon>Pseudomonadota</taxon>
        <taxon>Gammaproteobacteria</taxon>
        <taxon>Vibrionales</taxon>
        <taxon>Vibrionaceae</taxon>
        <taxon>Vibrio</taxon>
    </lineage>
</organism>
<feature type="chain" id="PRO_5042815308" evidence="1">
    <location>
        <begin position="20"/>
        <end position="188"/>
    </location>
</feature>
<name>A0AAN1CYL0_VIBNA</name>